<comment type="caution">
    <text evidence="10">The sequence shown here is derived from an EMBL/GenBank/DDBJ whole genome shotgun (WGS) entry which is preliminary data.</text>
</comment>
<dbReference type="AlphaFoldDB" id="A0A9W4GTV1"/>
<keyword evidence="5 9" id="KW-0812">Transmembrane</keyword>
<feature type="transmembrane region" description="Helical" evidence="9">
    <location>
        <begin position="340"/>
        <end position="359"/>
    </location>
</feature>
<dbReference type="GO" id="GO:0005886">
    <property type="term" value="C:plasma membrane"/>
    <property type="evidence" value="ECO:0007669"/>
    <property type="project" value="UniProtKB-SubCell"/>
</dbReference>
<dbReference type="EMBL" id="CAJSLV010000087">
    <property type="protein sequence ID" value="CAG6397453.1"/>
    <property type="molecule type" value="Genomic_DNA"/>
</dbReference>
<feature type="transmembrane region" description="Helical" evidence="9">
    <location>
        <begin position="280"/>
        <end position="302"/>
    </location>
</feature>
<keyword evidence="7 9" id="KW-0472">Membrane</keyword>
<feature type="transmembrane region" description="Helical" evidence="9">
    <location>
        <begin position="134"/>
        <end position="156"/>
    </location>
</feature>
<dbReference type="InterPro" id="IPR051629">
    <property type="entry name" value="Sulfite_efflux_TDT"/>
</dbReference>
<dbReference type="PANTHER" id="PTHR31686">
    <property type="match status" value="1"/>
</dbReference>
<dbReference type="PANTHER" id="PTHR31686:SF1">
    <property type="entry name" value="SULFITE EFFLUX PUMP SSU1"/>
    <property type="match status" value="1"/>
</dbReference>
<accession>A0A9W4GTV1</accession>
<proteinExistence type="inferred from homology"/>
<feature type="transmembrane region" description="Helical" evidence="9">
    <location>
        <begin position="168"/>
        <end position="189"/>
    </location>
</feature>
<feature type="transmembrane region" description="Helical" evidence="9">
    <location>
        <begin position="201"/>
        <end position="225"/>
    </location>
</feature>
<feature type="transmembrane region" description="Helical" evidence="9">
    <location>
        <begin position="314"/>
        <end position="334"/>
    </location>
</feature>
<keyword evidence="11" id="KW-1185">Reference proteome</keyword>
<feature type="transmembrane region" description="Helical" evidence="9">
    <location>
        <begin position="32"/>
        <end position="49"/>
    </location>
</feature>
<keyword evidence="3" id="KW-0813">Transport</keyword>
<dbReference type="Gene3D" id="1.50.10.150">
    <property type="entry name" value="Voltage-dependent anion channel"/>
    <property type="match status" value="1"/>
</dbReference>
<protein>
    <submittedName>
        <fullName evidence="10">C4-dicarboxylate transporter/malic acid transport protein</fullName>
    </submittedName>
</protein>
<comment type="similarity">
    <text evidence="2">Belongs to the tellurite-resistance/dicarboxylate transporter (TDT) family.</text>
</comment>
<evidence type="ECO:0000256" key="5">
    <source>
        <dbReference type="ARBA" id="ARBA00022692"/>
    </source>
</evidence>
<evidence type="ECO:0000256" key="8">
    <source>
        <dbReference type="SAM" id="MobiDB-lite"/>
    </source>
</evidence>
<evidence type="ECO:0000313" key="11">
    <source>
        <dbReference type="Proteomes" id="UP001152519"/>
    </source>
</evidence>
<feature type="transmembrane region" description="Helical" evidence="9">
    <location>
        <begin position="97"/>
        <end position="119"/>
    </location>
</feature>
<sequence>MIVVGMVTVVSARPGVRTAGVRFSSRNVGPNWYAAVMGTSIVGSAGAAVPGSPGWLRAGCTGVWVLAAALLGLVLAARAAHWAGHLDEARRQLLDPAVAPFYGCLPMALLSVGGGALTLGPRVIGEHAAVTADAALWTAGTVSALLVAAGVPYLMVTRHRIGAADASPVWLLPVVAPMVAAALGPALVPHLPAGARQAREALLLGCYAMFGLSLLATLMLLPLVWGRLLRYGPLPVALTPALFLVLGPLGQSTTAAGALADAGPYAVAPQYATALRGFAVLYGVPVMGFALLWLAMAAAMALRAARRGLRFSMTWWAFTFPVGTCATGAAALARHTGLHAASWLAVVLYVALVAAWAAAAAGTLHGLLTGTLPAPAAAPAPQPAVAAAGTPQPAPADGQPAVAAASAAARTVGAVASEGPYQVR</sequence>
<name>A0A9W4GTV1_9ACTN</name>
<evidence type="ECO:0000256" key="3">
    <source>
        <dbReference type="ARBA" id="ARBA00022448"/>
    </source>
</evidence>
<feature type="transmembrane region" description="Helical" evidence="9">
    <location>
        <begin position="237"/>
        <end position="260"/>
    </location>
</feature>
<keyword evidence="4" id="KW-1003">Cell membrane</keyword>
<feature type="region of interest" description="Disordered" evidence="8">
    <location>
        <begin position="382"/>
        <end position="402"/>
    </location>
</feature>
<reference evidence="10" key="1">
    <citation type="submission" date="2021-05" db="EMBL/GenBank/DDBJ databases">
        <authorList>
            <person name="Arsene-Ploetze F."/>
        </authorList>
    </citation>
    <scope>NUCLEOTIDE SEQUENCE</scope>
    <source>
        <strain evidence="10">DSM 42138</strain>
    </source>
</reference>
<evidence type="ECO:0000313" key="10">
    <source>
        <dbReference type="EMBL" id="CAG6397453.1"/>
    </source>
</evidence>
<dbReference type="CDD" id="cd09320">
    <property type="entry name" value="TDT_like_2"/>
    <property type="match status" value="1"/>
</dbReference>
<organism evidence="10 11">
    <name type="scientific">Actinacidiphila cocklensis</name>
    <dbReference type="NCBI Taxonomy" id="887465"/>
    <lineage>
        <taxon>Bacteria</taxon>
        <taxon>Bacillati</taxon>
        <taxon>Actinomycetota</taxon>
        <taxon>Actinomycetes</taxon>
        <taxon>Kitasatosporales</taxon>
        <taxon>Streptomycetaceae</taxon>
        <taxon>Actinacidiphila</taxon>
    </lineage>
</organism>
<dbReference type="InterPro" id="IPR004695">
    <property type="entry name" value="SLAC1/Mae1/Ssu1/TehA"/>
</dbReference>
<dbReference type="GO" id="GO:0055085">
    <property type="term" value="P:transmembrane transport"/>
    <property type="evidence" value="ECO:0007669"/>
    <property type="project" value="InterPro"/>
</dbReference>
<evidence type="ECO:0000256" key="7">
    <source>
        <dbReference type="ARBA" id="ARBA00023136"/>
    </source>
</evidence>
<comment type="subcellular location">
    <subcellularLocation>
        <location evidence="1">Cell membrane</location>
        <topology evidence="1">Multi-pass membrane protein</topology>
    </subcellularLocation>
</comment>
<evidence type="ECO:0000256" key="9">
    <source>
        <dbReference type="SAM" id="Phobius"/>
    </source>
</evidence>
<evidence type="ECO:0000256" key="6">
    <source>
        <dbReference type="ARBA" id="ARBA00022989"/>
    </source>
</evidence>
<evidence type="ECO:0000256" key="2">
    <source>
        <dbReference type="ARBA" id="ARBA00008566"/>
    </source>
</evidence>
<dbReference type="InterPro" id="IPR038665">
    <property type="entry name" value="Voltage-dep_anion_channel_sf"/>
</dbReference>
<keyword evidence="6 9" id="KW-1133">Transmembrane helix</keyword>
<dbReference type="Pfam" id="PF03595">
    <property type="entry name" value="SLAC1"/>
    <property type="match status" value="1"/>
</dbReference>
<gene>
    <name evidence="10" type="ORF">SCOCK_550006</name>
</gene>
<evidence type="ECO:0000256" key="1">
    <source>
        <dbReference type="ARBA" id="ARBA00004651"/>
    </source>
</evidence>
<dbReference type="Proteomes" id="UP001152519">
    <property type="component" value="Unassembled WGS sequence"/>
</dbReference>
<feature type="transmembrane region" description="Helical" evidence="9">
    <location>
        <begin position="55"/>
        <end position="76"/>
    </location>
</feature>
<feature type="compositionally biased region" description="Low complexity" evidence="8">
    <location>
        <begin position="383"/>
        <end position="402"/>
    </location>
</feature>
<evidence type="ECO:0000256" key="4">
    <source>
        <dbReference type="ARBA" id="ARBA00022475"/>
    </source>
</evidence>